<dbReference type="InterPro" id="IPR010539">
    <property type="entry name" value="BaxI_1-like"/>
</dbReference>
<keyword evidence="1" id="KW-1133">Transmembrane helix</keyword>
<comment type="caution">
    <text evidence="2">The sequence shown here is derived from an EMBL/GenBank/DDBJ whole genome shotgun (WGS) entry which is preliminary data.</text>
</comment>
<feature type="transmembrane region" description="Helical" evidence="1">
    <location>
        <begin position="177"/>
        <end position="200"/>
    </location>
</feature>
<dbReference type="PANTHER" id="PTHR41282">
    <property type="entry name" value="CONSERVED TRANSMEMBRANE PROTEIN-RELATED"/>
    <property type="match status" value="1"/>
</dbReference>
<name>A0A8J3EYR1_9BACI</name>
<evidence type="ECO:0000313" key="3">
    <source>
        <dbReference type="Proteomes" id="UP000626244"/>
    </source>
</evidence>
<proteinExistence type="predicted"/>
<accession>A0A8J3EYR1</accession>
<keyword evidence="3" id="KW-1185">Reference proteome</keyword>
<dbReference type="PANTHER" id="PTHR41282:SF1">
    <property type="entry name" value="CONSERVED TRANSMEMBRANE PROTEIN-RELATED"/>
    <property type="match status" value="1"/>
</dbReference>
<feature type="transmembrane region" description="Helical" evidence="1">
    <location>
        <begin position="85"/>
        <end position="103"/>
    </location>
</feature>
<evidence type="ECO:0000313" key="2">
    <source>
        <dbReference type="EMBL" id="GGI13591.1"/>
    </source>
</evidence>
<feature type="transmembrane region" description="Helical" evidence="1">
    <location>
        <begin position="212"/>
        <end position="229"/>
    </location>
</feature>
<feature type="transmembrane region" description="Helical" evidence="1">
    <location>
        <begin position="55"/>
        <end position="73"/>
    </location>
</feature>
<dbReference type="RefSeq" id="WP_087998251.1">
    <property type="nucleotide sequence ID" value="NZ_BMHB01000001.1"/>
</dbReference>
<dbReference type="OrthoDB" id="116480at2"/>
<dbReference type="Proteomes" id="UP000626244">
    <property type="component" value="Unassembled WGS sequence"/>
</dbReference>
<dbReference type="EMBL" id="BMHB01000001">
    <property type="protein sequence ID" value="GGI13591.1"/>
    <property type="molecule type" value="Genomic_DNA"/>
</dbReference>
<gene>
    <name evidence="2" type="ORF">GCM10007380_18680</name>
</gene>
<evidence type="ECO:0000256" key="1">
    <source>
        <dbReference type="SAM" id="Phobius"/>
    </source>
</evidence>
<organism evidence="2 3">
    <name type="scientific">Gottfriedia solisilvae</name>
    <dbReference type="NCBI Taxonomy" id="1516104"/>
    <lineage>
        <taxon>Bacteria</taxon>
        <taxon>Bacillati</taxon>
        <taxon>Bacillota</taxon>
        <taxon>Bacilli</taxon>
        <taxon>Bacillales</taxon>
        <taxon>Bacillaceae</taxon>
        <taxon>Gottfriedia</taxon>
    </lineage>
</organism>
<dbReference type="Pfam" id="PF12811">
    <property type="entry name" value="BaxI_1"/>
    <property type="match status" value="1"/>
</dbReference>
<reference evidence="3" key="1">
    <citation type="journal article" date="2019" name="Int. J. Syst. Evol. Microbiol.">
        <title>The Global Catalogue of Microorganisms (GCM) 10K type strain sequencing project: providing services to taxonomists for standard genome sequencing and annotation.</title>
        <authorList>
            <consortium name="The Broad Institute Genomics Platform"/>
            <consortium name="The Broad Institute Genome Sequencing Center for Infectious Disease"/>
            <person name="Wu L."/>
            <person name="Ma J."/>
        </authorList>
    </citation>
    <scope>NUCLEOTIDE SEQUENCE [LARGE SCALE GENOMIC DNA]</scope>
    <source>
        <strain evidence="3">CGMCC 1.14993</strain>
    </source>
</reference>
<sequence length="240" mass="26309">MRSSNPILNSEQLTKARHSEKAMTMGGTIRKALIALIMLIATAGYSYYLTVTGTLSTKVFIGCLIFAFIIGLVTSFSPRIAPITTPIYAAVEGILIGNISAVYEATYGMIVLQAALLTIAIIAGTLICYATGIVKVTHRFRSIVIGLTFGVLIFYLLTMILQLFHVPVPFMHQSGTIGLLVSLAILIIASLNLFLDFDLITSSIKHGAPKHFEWYCAFGLLVTVIWIYVEALRFLSRLRN</sequence>
<feature type="transmembrane region" description="Helical" evidence="1">
    <location>
        <begin position="32"/>
        <end position="49"/>
    </location>
</feature>
<dbReference type="PIRSF" id="PIRSF009160">
    <property type="entry name" value="UCP009160"/>
    <property type="match status" value="1"/>
</dbReference>
<protein>
    <submittedName>
        <fullName evidence="2">Membrane protein</fullName>
    </submittedName>
</protein>
<dbReference type="AlphaFoldDB" id="A0A8J3EYR1"/>
<feature type="transmembrane region" description="Helical" evidence="1">
    <location>
        <begin position="143"/>
        <end position="165"/>
    </location>
</feature>
<keyword evidence="1" id="KW-0472">Membrane</keyword>
<feature type="transmembrane region" description="Helical" evidence="1">
    <location>
        <begin position="109"/>
        <end position="131"/>
    </location>
</feature>
<keyword evidence="1" id="KW-0812">Transmembrane</keyword>